<dbReference type="EMBL" id="MAXD01000013">
    <property type="protein sequence ID" value="OFA33726.1"/>
    <property type="molecule type" value="Genomic_DNA"/>
</dbReference>
<name>A0A1E7XY39_BIFAD</name>
<dbReference type="InterPro" id="IPR021739">
    <property type="entry name" value="SaV-like"/>
</dbReference>
<dbReference type="Proteomes" id="UP000175684">
    <property type="component" value="Unassembled WGS sequence"/>
</dbReference>
<reference evidence="1 2" key="1">
    <citation type="submission" date="2016-07" db="EMBL/GenBank/DDBJ databases">
        <title>Draft Genome Sequence of Bifidobacterium adolescentis strain Km 4.</title>
        <authorList>
            <person name="Danilenko V.N."/>
        </authorList>
    </citation>
    <scope>NUCLEOTIDE SEQUENCE [LARGE SCALE GENOMIC DNA]</scope>
    <source>
        <strain evidence="1 2">Km 4</strain>
    </source>
</reference>
<gene>
    <name evidence="1" type="ORF">BBK15_09650</name>
</gene>
<sequence length="197" mass="22303">MGILTDNVNHPAHYEAGPFECVELTRLYPFMGGNAIKYVYRHRLKGREVEDLRKALWYLDHAEPDELRPSYTRRNVRAFGAVTPLLMSSMEVEPGCEGAATDMVVDGLLGLALPDNGATHLLRVLEHADWQGMAPFWKGMWELARGHDSGLTRARRAVSRRINLIESDYSDDELRLLDGWSAPPAAMWRLKARGMEL</sequence>
<dbReference type="Pfam" id="PF11753">
    <property type="entry name" value="DUF3310"/>
    <property type="match status" value="1"/>
</dbReference>
<comment type="caution">
    <text evidence="1">The sequence shown here is derived from an EMBL/GenBank/DDBJ whole genome shotgun (WGS) entry which is preliminary data.</text>
</comment>
<protein>
    <recommendedName>
        <fullName evidence="3">DUF3310 domain-containing protein</fullName>
    </recommendedName>
</protein>
<evidence type="ECO:0000313" key="2">
    <source>
        <dbReference type="Proteomes" id="UP000175684"/>
    </source>
</evidence>
<evidence type="ECO:0008006" key="3">
    <source>
        <dbReference type="Google" id="ProtNLM"/>
    </source>
</evidence>
<evidence type="ECO:0000313" key="1">
    <source>
        <dbReference type="EMBL" id="OFA33726.1"/>
    </source>
</evidence>
<proteinExistence type="predicted"/>
<accession>A0A1E7XY39</accession>
<organism evidence="1 2">
    <name type="scientific">Bifidobacterium adolescentis</name>
    <dbReference type="NCBI Taxonomy" id="1680"/>
    <lineage>
        <taxon>Bacteria</taxon>
        <taxon>Bacillati</taxon>
        <taxon>Actinomycetota</taxon>
        <taxon>Actinomycetes</taxon>
        <taxon>Bifidobacteriales</taxon>
        <taxon>Bifidobacteriaceae</taxon>
        <taxon>Bifidobacterium</taxon>
    </lineage>
</organism>
<dbReference type="AlphaFoldDB" id="A0A1E7XY39"/>